<feature type="domain" description="DUF3638" evidence="8">
    <location>
        <begin position="2232"/>
        <end position="2461"/>
    </location>
</feature>
<evidence type="ECO:0000256" key="3">
    <source>
        <dbReference type="ARBA" id="ARBA00022670"/>
    </source>
</evidence>
<feature type="compositionally biased region" description="Acidic residues" evidence="7">
    <location>
        <begin position="3398"/>
        <end position="3409"/>
    </location>
</feature>
<evidence type="ECO:0000256" key="2">
    <source>
        <dbReference type="ARBA" id="ARBA00012759"/>
    </source>
</evidence>
<evidence type="ECO:0000259" key="10">
    <source>
        <dbReference type="Pfam" id="PF20255"/>
    </source>
</evidence>
<sequence>MKFPHFNKAFPTLFKPIVVPEQPSDDESDAVLRCFKDFLLKSSNDDADDTFLFPNGNQDDPVMNRVLKSMHSFSESFCALHGEGGDSGDLSPGLIHQSILDGLHNPGLYWGMFCRAQNAVLLVHRLLLEDKMDIARVYLWEVQAPNKEVMGWVECIRQSCPRSATSVPWERFQQYAIAECLSDLATNTPDKAIPKSQKGGEEFVETREPIRPMYLTEYFHSALGGVAIPTATIHGVHKKMNDDVIYSGGALPWRRAPLWAALKSLLHVVCVMETTKATDTHCSNSGIIYKIIIQNFLTFCLDKVEIDENEVSGISSSSIVEGARKIVRRIAKLQKVCSESHWYDDRFTQRSLYFCERIVKEKMKLEENKWKEKCQQPITCVVDLSKIDPEKDVVHQLRTSNPVLEKLVQLKGAFYCVNDEEAVPEPSGRNMLADADMTSELLDLHRLEIELTSKRRNTEPEDVIGQLHDVAISMSQFFRDVRDGDNRAHLFLNSVDEADKLVAPMMELIGSYSKIGLAMHPTDPRGCGEIVLTSLVIVIILDILACKHFPMVKEHNLGIDPTFLHYIFVSTVSNKKLLCELEIYIKERNIKSTFPSSIEPMRSKDSLSVRFARSDSEMEQTLSEIQKICKSNQDQKELERLKLMQKYNDLRNEFRGISCSCSWTYDSRGCTDTHLQCRRCVTEKQAKNIKLAFYEKLLPPEKTNQYAVVFELKQPYLLAAQRNAILIFASFFSADNWYTETDQYFLWKNELRLRGWKTCGSVPLEVCELGSHRKKISSSHYGRNKIHVTHDRCKFVVEHDYETVLMGMCIDATCDIIVQGVKGMVDETFAWDVNPNLVSIPLADGSRYKNLEKHFSSFTHNENEIVASKSTCDEDLSMIEFEKAGTLRDGPSHQLINLCACFQQRDISFDREEIMSAISAVIWQAGPPCSVDEILKLLGGINDNFDHDWYRKPAEILKDSDFVKDICRLLHATIDSCSSSWAKQNILLNVTHVAMFIFEHVSEMESCAKGAADIVKKCRQVAKRWIRELMKASNSSDEDNVKQKLQARIADVAATGSLTFADSDYLLSTKDDVGLWVYFRAVFNDNFAPAEIAEGSNRRSHLVHAFHTAEIVASRLQSLLQRSKLGLDNFLKSYWSSACTCSGDGNWKQYEARNWFHLDYVVNGKICKLQVDTISGIFLVNGCPCKNLPRSISSSEVYIRLFGKSIFDVQPCGNQGYRTSLKVNGCFYEFYPSPNEDGFEKAPIIIQEYYFDDNGDDEEEEDDGSSYASKSSDGSMIRESFRAMLIPWYLFKHDFPEQLVHEFSHWFIIAAPSNKGIFEDWIYFRPVSYKTENDYPTTNSSDFFLNSSSFELDCRQRLVFETKTRKKLVDIQSETFQELCSNVFARLSPKSRIHVYLSSDDSDERTVDNEEDNRKEEMSNCVTISIPLLQNMRFTLDRKSGVIHSSDFRGLKVAKNQNFGSLIGMEHGLLFEGYSSAENKIFICPHGKVDRYSRKDGSVSVDVGNIRSPAFFRYEIRQELKDLRSCTKDRMASLFLAQLHASTSSIFADPFSCTTGLQKSLTILRSGLCSGNLINTLDDDEIRDAFLAEAEILCEIAAISPSRTEYHLMEMNDLISSNFDAICAHPAYAFLVKLRLNGLGDSLKAIGMNMKTILHLNKSQHELVANRTSELSRRAYFQRRELYPKDSLLQLQEEEILFPSAAESNHAIIEMADGFDHQTVDSMQKIGYETQNRQFDRTNWTSLSDLLCSTSIDDLVGVTGTATLTGGPRQCFESLLGSKLDVDFCDVWLNLYVICRTKVNKDPHKLVSVGLLLTWVMGEYPEYPNMEEHLQLLSIVASDPDQFPLTESYGVSRPRFEKPHEQDYLEYQVRSAINLHLRDFSESCPSRNYEYNRWVERQNEHNTRQKKESNELEYYIRSLWRNGKRSIESLSHYSLLYSPVTFLIKINKLFSRWAQAIQLHVFIGAVTDRLSQIRLDECPSIVKLDHDQTVDTTRIRTNFVLPSRPNFNQVSGIYDATVEMKKIRLELKKIRPYAPLSADLNSSETNGQRDSTTEIVFQQLDRISSLKHSNFVEKHPEYQPVWNALVDPLNESFRLASSEECHSNEPLSSLRSKIEGQLIQYEARADSAYEVFYNRLSRLLRLGDEIWTVVGMQVAVGLWDSISPYNMLLHYMDDTEDNAIFKEMISFAITIKHVMRARRCRRLLIRGNEGFRKHFLSDLSNPFSSSNPGSNESWDAYKYPEFLLFEIDNDVGIRDAQAKVAFEILEENDSNASNTNNRLMQLNMGEGKTAVIMPLVLACAANGDSLARATVLSSLYKTNASDWQYRLGGLLKRRVYPMLCRRDLPIGVDEAKLLLKTCQQIKNEKHVIVTVPEHRLSLENKAIELASDHNMSKNLPASRLLHEVVTFLSTSTRDFLDESDEILSPKYQLIYTIGVPCDMEGSQIRWEVHNCIYECLAQRALSLLKEFGPDTIEILSGNEPLQKTEYVGLRLLEGSKRCDEAYVAIKANVVNYILCGHSELKLKLTSDELRKWKRCVSGKGRGDDIKDLPPGAKTIALCLRGMLEHDVLKVVLFKRWRVQYGNHPKRLKFYMAVPYRAKDDAAERTEFGHPDIALSLTFCHYFQAGLQKSQLRDVFERLDRMSKSDTNAEYNSWTKGLSASVTKGISSFEGVNIEDMSLFSTKLYPLFRKHMRVIRFWLFRCVLPVQAKQFPMKLLSTAPELCRSSQLCNNWKAVTRGFSGTDDLSLLLPPTIVQKNLEELKMTNGLQLKNLLRKENNTYTRLVDDNTANELLEKVLTKKSEENDIIINVVLDAGALVLQMSNRSFVESWLKCRPDMEAGAFFQGSSIFTLTKDGMLLKFDESPYCDDMSGCLLYLDDIHTRGSDFRLPLNTRAVLTLGKGMQKDKCMQACMRLRLLGRGQSLTFAASREVNLILESDFGLRSRCNEELGFVSTILEWTISNSVKRICDLMPYAVSQVRSTFRKADAYSRFYFAPEDVTDVSLEKLAVACIENETLDLQQMYGHERGVAALSEIVGRQLDEFLPGQRDLRNNRSIAQLAGEFKERIERLASYVTVNCSMLDEEQERELEQELEEEIQIERPPPAVPQQPHFSAGLFEVLDKGTSRPINFRALCKRHLLPLSSICRESFYDSKIASQLETHDKAYVTKDFVCTVKGKSGKDFYIKNIRWLLKWDGNSLHHHANNDYPVVVVSNYEADQLSSLLSSSSSRIQQQGKFPSLYAFTPITRLQQPTKLLTVSSCDDTPAIVHVYGGSVNADGELLIQIRDFLSVFPRPSQTTTLPLPLVALSPSPLTPTIATATSIWDEYFDAGHINRDGFVPPESREVVMRYFSREDYNGVDSPFEESPVKHLLHFYNNSRHLESELPTSSVGKLLGASQLMAEEEEEEEDDNDERTTRE</sequence>
<name>A0A1E7FYV0_9STRA</name>
<dbReference type="EC" id="3.4.19.12" evidence="2"/>
<proteinExistence type="predicted"/>
<evidence type="ECO:0000256" key="6">
    <source>
        <dbReference type="ARBA" id="ARBA00022807"/>
    </source>
</evidence>
<evidence type="ECO:0000256" key="4">
    <source>
        <dbReference type="ARBA" id="ARBA00022786"/>
    </source>
</evidence>
<dbReference type="PANTHER" id="PTHR13367">
    <property type="entry name" value="UBIQUITIN THIOESTERASE"/>
    <property type="match status" value="1"/>
</dbReference>
<dbReference type="InterPro" id="IPR022105">
    <property type="entry name" value="DUF3645"/>
</dbReference>
<dbReference type="Pfam" id="PF20255">
    <property type="entry name" value="DUF6606"/>
    <property type="match status" value="1"/>
</dbReference>
<evidence type="ECO:0000259" key="8">
    <source>
        <dbReference type="Pfam" id="PF12340"/>
    </source>
</evidence>
<dbReference type="InParanoid" id="A0A1E7FYV0"/>
<keyword evidence="4" id="KW-0833">Ubl conjugation pathway</keyword>
<dbReference type="Proteomes" id="UP000095751">
    <property type="component" value="Unassembled WGS sequence"/>
</dbReference>
<evidence type="ECO:0000259" key="9">
    <source>
        <dbReference type="Pfam" id="PF12359"/>
    </source>
</evidence>
<dbReference type="Pfam" id="PF12340">
    <property type="entry name" value="DUF3638"/>
    <property type="match status" value="1"/>
</dbReference>
<dbReference type="KEGG" id="fcy:FRACYDRAFT_259359"/>
<dbReference type="Pfam" id="PF12359">
    <property type="entry name" value="DUF3645"/>
    <property type="match status" value="1"/>
</dbReference>
<evidence type="ECO:0000313" key="12">
    <source>
        <dbReference type="Proteomes" id="UP000095751"/>
    </source>
</evidence>
<dbReference type="PANTHER" id="PTHR13367:SF33">
    <property type="entry name" value="P-LOOP CONTAINING NUCLEOSIDE TRIPHOSPHATE HYDROLASE PROTEIN"/>
    <property type="match status" value="1"/>
</dbReference>
<dbReference type="InterPro" id="IPR051346">
    <property type="entry name" value="OTU_Deubiquitinase"/>
</dbReference>
<evidence type="ECO:0000256" key="1">
    <source>
        <dbReference type="ARBA" id="ARBA00000707"/>
    </source>
</evidence>
<dbReference type="InterPro" id="IPR022099">
    <property type="entry name" value="DUF3638"/>
</dbReference>
<evidence type="ECO:0000256" key="7">
    <source>
        <dbReference type="SAM" id="MobiDB-lite"/>
    </source>
</evidence>
<organism evidence="11 12">
    <name type="scientific">Fragilariopsis cylindrus CCMP1102</name>
    <dbReference type="NCBI Taxonomy" id="635003"/>
    <lineage>
        <taxon>Eukaryota</taxon>
        <taxon>Sar</taxon>
        <taxon>Stramenopiles</taxon>
        <taxon>Ochrophyta</taxon>
        <taxon>Bacillariophyta</taxon>
        <taxon>Bacillariophyceae</taxon>
        <taxon>Bacillariophycidae</taxon>
        <taxon>Bacillariales</taxon>
        <taxon>Bacillariaceae</taxon>
        <taxon>Fragilariopsis</taxon>
    </lineage>
</organism>
<keyword evidence="6" id="KW-0788">Thiol protease</keyword>
<feature type="region of interest" description="Disordered" evidence="7">
    <location>
        <begin position="3383"/>
        <end position="3415"/>
    </location>
</feature>
<dbReference type="OrthoDB" id="4866634at2759"/>
<protein>
    <recommendedName>
        <fullName evidence="2">ubiquitinyl hydrolase 1</fullName>
        <ecNumber evidence="2">3.4.19.12</ecNumber>
    </recommendedName>
</protein>
<accession>A0A1E7FYV0</accession>
<evidence type="ECO:0000313" key="11">
    <source>
        <dbReference type="EMBL" id="OEU23329.1"/>
    </source>
</evidence>
<dbReference type="InterPro" id="IPR046541">
    <property type="entry name" value="DUF6606"/>
</dbReference>
<evidence type="ECO:0000256" key="5">
    <source>
        <dbReference type="ARBA" id="ARBA00022801"/>
    </source>
</evidence>
<feature type="domain" description="DUF3645" evidence="9">
    <location>
        <begin position="2584"/>
        <end position="2617"/>
    </location>
</feature>
<keyword evidence="12" id="KW-1185">Reference proteome</keyword>
<dbReference type="GO" id="GO:0004843">
    <property type="term" value="F:cysteine-type deubiquitinase activity"/>
    <property type="evidence" value="ECO:0007669"/>
    <property type="project" value="UniProtKB-EC"/>
</dbReference>
<keyword evidence="5" id="KW-0378">Hydrolase</keyword>
<dbReference type="GO" id="GO:0006508">
    <property type="term" value="P:proteolysis"/>
    <property type="evidence" value="ECO:0007669"/>
    <property type="project" value="UniProtKB-KW"/>
</dbReference>
<reference evidence="11 12" key="1">
    <citation type="submission" date="2016-09" db="EMBL/GenBank/DDBJ databases">
        <title>Extensive genetic diversity and differential bi-allelic expression allows diatom success in the polar Southern Ocean.</title>
        <authorList>
            <consortium name="DOE Joint Genome Institute"/>
            <person name="Mock T."/>
            <person name="Otillar R.P."/>
            <person name="Strauss J."/>
            <person name="Dupont C."/>
            <person name="Frickenhaus S."/>
            <person name="Maumus F."/>
            <person name="Mcmullan M."/>
            <person name="Sanges R."/>
            <person name="Schmutz J."/>
            <person name="Toseland A."/>
            <person name="Valas R."/>
            <person name="Veluchamy A."/>
            <person name="Ward B.J."/>
            <person name="Allen A."/>
            <person name="Barry K."/>
            <person name="Falciatore A."/>
            <person name="Ferrante M."/>
            <person name="Fortunato A.E."/>
            <person name="Gloeckner G."/>
            <person name="Gruber A."/>
            <person name="Hipkin R."/>
            <person name="Janech M."/>
            <person name="Kroth P."/>
            <person name="Leese F."/>
            <person name="Lindquist E."/>
            <person name="Lyon B.R."/>
            <person name="Martin J."/>
            <person name="Mayer C."/>
            <person name="Parker M."/>
            <person name="Quesneville H."/>
            <person name="Raymond J."/>
            <person name="Uhlig C."/>
            <person name="Valentin K.U."/>
            <person name="Worden A.Z."/>
            <person name="Armbrust E.V."/>
            <person name="Bowler C."/>
            <person name="Green B."/>
            <person name="Moulton V."/>
            <person name="Van Oosterhout C."/>
            <person name="Grigoriev I."/>
        </authorList>
    </citation>
    <scope>NUCLEOTIDE SEQUENCE [LARGE SCALE GENOMIC DNA]</scope>
    <source>
        <strain evidence="11 12">CCMP1102</strain>
    </source>
</reference>
<dbReference type="EMBL" id="KV784353">
    <property type="protein sequence ID" value="OEU23329.1"/>
    <property type="molecule type" value="Genomic_DNA"/>
</dbReference>
<comment type="catalytic activity">
    <reaction evidence="1">
        <text>Thiol-dependent hydrolysis of ester, thioester, amide, peptide and isopeptide bonds formed by the C-terminal Gly of ubiquitin (a 76-residue protein attached to proteins as an intracellular targeting signal).</text>
        <dbReference type="EC" id="3.4.19.12"/>
    </reaction>
</comment>
<keyword evidence="3" id="KW-0645">Protease</keyword>
<gene>
    <name evidence="11" type="ORF">FRACYDRAFT_259359</name>
</gene>
<feature type="domain" description="DUF6606" evidence="10">
    <location>
        <begin position="101"/>
        <end position="297"/>
    </location>
</feature>